<dbReference type="CDD" id="cd09272">
    <property type="entry name" value="RNase_HI_RT_Ty1"/>
    <property type="match status" value="1"/>
</dbReference>
<organism evidence="1 2">
    <name type="scientific">Vitis vinifera</name>
    <name type="common">Grape</name>
    <dbReference type="NCBI Taxonomy" id="29760"/>
    <lineage>
        <taxon>Eukaryota</taxon>
        <taxon>Viridiplantae</taxon>
        <taxon>Streptophyta</taxon>
        <taxon>Embryophyta</taxon>
        <taxon>Tracheophyta</taxon>
        <taxon>Spermatophyta</taxon>
        <taxon>Magnoliopsida</taxon>
        <taxon>eudicotyledons</taxon>
        <taxon>Gunneridae</taxon>
        <taxon>Pentapetalae</taxon>
        <taxon>rosids</taxon>
        <taxon>Vitales</taxon>
        <taxon>Vitaceae</taxon>
        <taxon>Viteae</taxon>
        <taxon>Vitis</taxon>
    </lineage>
</organism>
<accession>A0A438HTH0</accession>
<gene>
    <name evidence="1" type="ORF">CK203_043982</name>
</gene>
<dbReference type="AlphaFoldDB" id="A0A438HTH0"/>
<dbReference type="Proteomes" id="UP000288805">
    <property type="component" value="Unassembled WGS sequence"/>
</dbReference>
<comment type="caution">
    <text evidence="1">The sequence shown here is derived from an EMBL/GenBank/DDBJ whole genome shotgun (WGS) entry which is preliminary data.</text>
</comment>
<dbReference type="EMBL" id="QGNW01000180">
    <property type="protein sequence ID" value="RVW87764.1"/>
    <property type="molecule type" value="Genomic_DNA"/>
</dbReference>
<evidence type="ECO:0000313" key="1">
    <source>
        <dbReference type="EMBL" id="RVW87764.1"/>
    </source>
</evidence>
<sequence>MVGGNLVTWRSKKQPVVARSNAKEEYMVVTQGKCELQWLKRLLEELRVKFEGSNGGTWVSVTERSRGFVVSVGFGREEVVWLTEHLKKAVELENTRGFTRKFRGENKIHLMEICFNNRGRFMKSPRLPQEGILYFLSSRG</sequence>
<protein>
    <recommendedName>
        <fullName evidence="3">Retrovirus-related Pol polyprotein from transposon TNT 1-94</fullName>
    </recommendedName>
</protein>
<evidence type="ECO:0000313" key="2">
    <source>
        <dbReference type="Proteomes" id="UP000288805"/>
    </source>
</evidence>
<reference evidence="1 2" key="1">
    <citation type="journal article" date="2018" name="PLoS Genet.">
        <title>Population sequencing reveals clonal diversity and ancestral inbreeding in the grapevine cultivar Chardonnay.</title>
        <authorList>
            <person name="Roach M.J."/>
            <person name="Johnson D.L."/>
            <person name="Bohlmann J."/>
            <person name="van Vuuren H.J."/>
            <person name="Jones S.J."/>
            <person name="Pretorius I.S."/>
            <person name="Schmidt S.A."/>
            <person name="Borneman A.R."/>
        </authorList>
    </citation>
    <scope>NUCLEOTIDE SEQUENCE [LARGE SCALE GENOMIC DNA]</scope>
    <source>
        <strain evidence="2">cv. Chardonnay</strain>
        <tissue evidence="1">Leaf</tissue>
    </source>
</reference>
<proteinExistence type="predicted"/>
<name>A0A438HTH0_VITVI</name>
<evidence type="ECO:0008006" key="3">
    <source>
        <dbReference type="Google" id="ProtNLM"/>
    </source>
</evidence>